<dbReference type="GO" id="GO:0003723">
    <property type="term" value="F:RNA binding"/>
    <property type="evidence" value="ECO:0007669"/>
    <property type="project" value="InterPro"/>
</dbReference>
<reference evidence="2" key="2">
    <citation type="submission" date="2012-05" db="EMBL/GenBank/DDBJ databases">
        <title>A Tetrahymena Piwi protein and the exonuclease Xrn2 form a complex that is essential for ribosome biogenesis.</title>
        <authorList>
            <person name="Couvillion M.T."/>
            <person name="Bounova G."/>
            <person name="Purdom E."/>
            <person name="Collins K."/>
        </authorList>
    </citation>
    <scope>NUCLEOTIDE SEQUENCE</scope>
</reference>
<organism evidence="2">
    <name type="scientific">Tetrahymena thermophila</name>
    <dbReference type="NCBI Taxonomy" id="5911"/>
    <lineage>
        <taxon>Eukaryota</taxon>
        <taxon>Sar</taxon>
        <taxon>Alveolata</taxon>
        <taxon>Ciliophora</taxon>
        <taxon>Intramacronucleata</taxon>
        <taxon>Oligohymenophorea</taxon>
        <taxon>Hymenostomatida</taxon>
        <taxon>Tetrahymenina</taxon>
        <taxon>Tetrahymenidae</taxon>
        <taxon>Tetrahymena</taxon>
    </lineage>
</organism>
<dbReference type="InterPro" id="IPR036085">
    <property type="entry name" value="PAZ_dom_sf"/>
</dbReference>
<sequence length="874" mass="101443">MDQQQIYKLFLYSNLLKMDIQSPIYKQDVQITPEKFASSSDREAVFLGVRKILHISHDMDNCIFLKKNNIHLSEEVQENPQAQWVCYSSKQMYQGQDSMSVLGYQVSIKQIQQNGSPAFITTNKERQLVLNYIAREIFSKLNYHQYQKGFFNPIDPPNAALSKDKTVVYQTYSWNGLRPKAIEFRGKVYLEIETTPVRFLRMNLFQIINKLEDKKIPREEISNFLVGRTVKTSYFSTNLYYEILEIDFNMTPDSKFVVKQNQIQDEGDMIAEKGDEELSYYSYVKNKYRINIRDRVQPMIRVRPLHKGFKSEFHSSQDQQMYLIPSLCNLFGQISQKGFIDDNVGTEFYFEPYDVYDYTNQITRFLKNSSEAQSLLNGWQIKIGEEFEQIGFNYLKLSPLQLKVNNVNESFSPNDLCCKRLCNEFDGYYKQLFCSDGAFTKFTEVNRWVIFVHSSDSPLVEALVSSISQFKLYYNYPISEPKYYKIDDLNIETWTSTFNTALSESPTTFALIIMNSELEHYHFYKTCKQAITVDKGICCSLIKASTLQQYVPTQQYPQIPPGNSIEAFASRFLSQMQAKLGESPWLMQELPYNQNPCTMIGFSVLRQRNARKIIVAGAASINKQYSKYLPDYRVISEVSTKIKEDGTLEIVELSEQEINNSITNSMKDILQGFLSQFATTHKINPTWVIIIRDGIFIQNAQNEKDAIFSMMSTRRSQSENKSFHLLFATSRYQTSFRTYNFYGSSELNANTQNVSSPGTGAIVEKQLNKREFYLYTQKIVKNCPFSVLYNVLHIDKFIGLDEHSLLADFQDLVYNTYVLNYTYHTKTTSPACVQNAYKLAEFVKMFVTPAGSQQNTIDLSNLRVLCSNYKLFFI</sequence>
<dbReference type="SMART" id="SM00950">
    <property type="entry name" value="Piwi"/>
    <property type="match status" value="1"/>
</dbReference>
<dbReference type="AlphaFoldDB" id="A4ZYY6"/>
<dbReference type="PROSITE" id="PS50821">
    <property type="entry name" value="PAZ"/>
    <property type="match status" value="1"/>
</dbReference>
<proteinExistence type="predicted"/>
<protein>
    <submittedName>
        <fullName evidence="2">Twi12p</fullName>
    </submittedName>
</protein>
<reference evidence="2" key="1">
    <citation type="journal article" date="2009" name="Genes Dev.">
        <title>Sequence, biogenesis, and function of diverse small RNA classes bound to the Piwi family proteins of Tetrahymena thermophila.</title>
        <authorList>
            <person name="Couvillion M.T."/>
            <person name="Lee S.R."/>
            <person name="Hogstad B."/>
            <person name="Malone C.D."/>
            <person name="Tonkin L.A."/>
            <person name="Sachidanandam R."/>
            <person name="Hannon G.J."/>
            <person name="Collins K."/>
        </authorList>
    </citation>
    <scope>NUCLEOTIDE SEQUENCE</scope>
</reference>
<accession>A4ZYY6</accession>
<dbReference type="SMART" id="SM00949">
    <property type="entry name" value="PAZ"/>
    <property type="match status" value="1"/>
</dbReference>
<dbReference type="InterPro" id="IPR012337">
    <property type="entry name" value="RNaseH-like_sf"/>
</dbReference>
<evidence type="ECO:0000313" key="2">
    <source>
        <dbReference type="EMBL" id="ABP68417.2"/>
    </source>
</evidence>
<dbReference type="InterPro" id="IPR036397">
    <property type="entry name" value="RNaseH_sf"/>
</dbReference>
<dbReference type="SUPFAM" id="SSF101690">
    <property type="entry name" value="PAZ domain"/>
    <property type="match status" value="1"/>
</dbReference>
<dbReference type="SUPFAM" id="SSF53098">
    <property type="entry name" value="Ribonuclease H-like"/>
    <property type="match status" value="1"/>
</dbReference>
<evidence type="ECO:0000259" key="1">
    <source>
        <dbReference type="PROSITE" id="PS50821"/>
    </source>
</evidence>
<dbReference type="InterPro" id="IPR003100">
    <property type="entry name" value="PAZ_dom"/>
</dbReference>
<feature type="domain" description="PAZ" evidence="1">
    <location>
        <begin position="203"/>
        <end position="332"/>
    </location>
</feature>
<dbReference type="Gene3D" id="3.30.420.10">
    <property type="entry name" value="Ribonuclease H-like superfamily/Ribonuclease H"/>
    <property type="match status" value="1"/>
</dbReference>
<dbReference type="Gene3D" id="2.170.260.10">
    <property type="entry name" value="paz domain"/>
    <property type="match status" value="1"/>
</dbReference>
<dbReference type="EMBL" id="EF507507">
    <property type="protein sequence ID" value="ABP68417.2"/>
    <property type="molecule type" value="Genomic_DNA"/>
</dbReference>
<dbReference type="Gene3D" id="3.40.50.2300">
    <property type="match status" value="1"/>
</dbReference>
<dbReference type="SMR" id="A4ZYY6"/>
<gene>
    <name evidence="2" type="primary">TWI12</name>
</gene>
<dbReference type="InterPro" id="IPR003165">
    <property type="entry name" value="Piwi"/>
</dbReference>
<dbReference type="Pfam" id="PF02170">
    <property type="entry name" value="PAZ"/>
    <property type="match status" value="1"/>
</dbReference>
<name>A4ZYY6_TETTH</name>
<dbReference type="PANTHER" id="PTHR22891">
    <property type="entry name" value="EUKARYOTIC TRANSLATION INITIATION FACTOR 2C"/>
    <property type="match status" value="1"/>
</dbReference>